<dbReference type="Proteomes" id="UP000295765">
    <property type="component" value="Unassembled WGS sequence"/>
</dbReference>
<dbReference type="AlphaFoldDB" id="A0A4R2L4T9"/>
<dbReference type="EMBL" id="SLWY01000008">
    <property type="protein sequence ID" value="TCO81493.1"/>
    <property type="molecule type" value="Genomic_DNA"/>
</dbReference>
<feature type="chain" id="PRO_5020657638" description="5-hydroxyisourate hydrolase" evidence="8">
    <location>
        <begin position="33"/>
        <end position="155"/>
    </location>
</feature>
<evidence type="ECO:0000259" key="9">
    <source>
        <dbReference type="Pfam" id="PF00576"/>
    </source>
</evidence>
<dbReference type="NCBIfam" id="TIGR02962">
    <property type="entry name" value="hdxy_isourate"/>
    <property type="match status" value="1"/>
</dbReference>
<dbReference type="CDD" id="cd05822">
    <property type="entry name" value="TLP_HIUase"/>
    <property type="match status" value="1"/>
</dbReference>
<dbReference type="PANTHER" id="PTHR10395:SF7">
    <property type="entry name" value="5-HYDROXYISOURATE HYDROLASE"/>
    <property type="match status" value="1"/>
</dbReference>
<dbReference type="InterPro" id="IPR023416">
    <property type="entry name" value="Transthyretin/HIU_hydrolase_d"/>
</dbReference>
<evidence type="ECO:0000256" key="7">
    <source>
        <dbReference type="RuleBase" id="RU361270"/>
    </source>
</evidence>
<accession>A0A4R2L4T9</accession>
<comment type="similarity">
    <text evidence="3 7">Belongs to the transthyretin family. 5-hydroxyisourate hydrolase subfamily.</text>
</comment>
<comment type="catalytic activity">
    <reaction evidence="1 7">
        <text>5-hydroxyisourate + H2O = 5-hydroxy-2-oxo-4-ureido-2,5-dihydro-1H-imidazole-5-carboxylate + H(+)</text>
        <dbReference type="Rhea" id="RHEA:23736"/>
        <dbReference type="ChEBI" id="CHEBI:15377"/>
        <dbReference type="ChEBI" id="CHEBI:15378"/>
        <dbReference type="ChEBI" id="CHEBI:18072"/>
        <dbReference type="ChEBI" id="CHEBI:58639"/>
        <dbReference type="EC" id="3.5.2.17"/>
    </reaction>
</comment>
<reference evidence="10 11" key="1">
    <citation type="submission" date="2019-03" db="EMBL/GenBank/DDBJ databases">
        <title>Genomic Encyclopedia of Type Strains, Phase IV (KMG-IV): sequencing the most valuable type-strain genomes for metagenomic binning, comparative biology and taxonomic classification.</title>
        <authorList>
            <person name="Goeker M."/>
        </authorList>
    </citation>
    <scope>NUCLEOTIDE SEQUENCE [LARGE SCALE GENOMIC DNA]</scope>
    <source>
        <strain evidence="10 11">DSM 25287</strain>
    </source>
</reference>
<evidence type="ECO:0000256" key="4">
    <source>
        <dbReference type="ARBA" id="ARBA00011881"/>
    </source>
</evidence>
<dbReference type="PROSITE" id="PS51318">
    <property type="entry name" value="TAT"/>
    <property type="match status" value="1"/>
</dbReference>
<comment type="caution">
    <text evidence="10">The sequence shown here is derived from an EMBL/GenBank/DDBJ whole genome shotgun (WGS) entry which is preliminary data.</text>
</comment>
<feature type="domain" description="Transthyretin/hydroxyisourate hydrolase" evidence="9">
    <location>
        <begin position="41"/>
        <end position="154"/>
    </location>
</feature>
<sequence>MTTDTSTGFSRRDMLAAGAALATLALAPAAQAADGAPKSRLTTHVLDTYNGRPGGGMRIDFLKRDGERYVLDKTVSTNAEGRVDTPLLPVEGAAAIGRYQLVFHVAEYFATNGAEQSNPPFLDKVTLEFAIFEAEEHYHVPLLCSPWSYTTYRGS</sequence>
<protein>
    <recommendedName>
        <fullName evidence="7">5-hydroxyisourate hydrolase</fullName>
        <shortName evidence="7">HIU hydrolase</shortName>
        <shortName evidence="7">HIUHase</shortName>
        <ecNumber evidence="7">3.5.2.17</ecNumber>
    </recommendedName>
</protein>
<name>A0A4R2L4T9_9GAMM</name>
<dbReference type="GO" id="GO:0006144">
    <property type="term" value="P:purine nucleobase metabolic process"/>
    <property type="evidence" value="ECO:0007669"/>
    <property type="project" value="UniProtKB-KW"/>
</dbReference>
<keyword evidence="8" id="KW-0732">Signal</keyword>
<dbReference type="EC" id="3.5.2.17" evidence="7"/>
<feature type="signal peptide" evidence="8">
    <location>
        <begin position="1"/>
        <end position="32"/>
    </location>
</feature>
<comment type="function">
    <text evidence="2">Catalyzes the hydrolysis of 5-hydroxyisourate (HIU) to 2-oxo-4-hydroxy-4-carboxy-5-ureidoimidazoline (OHCU).</text>
</comment>
<dbReference type="GO" id="GO:0033971">
    <property type="term" value="F:hydroxyisourate hydrolase activity"/>
    <property type="evidence" value="ECO:0007669"/>
    <property type="project" value="UniProtKB-EC"/>
</dbReference>
<proteinExistence type="inferred from homology"/>
<evidence type="ECO:0000256" key="8">
    <source>
        <dbReference type="SAM" id="SignalP"/>
    </source>
</evidence>
<dbReference type="InterPro" id="IPR006311">
    <property type="entry name" value="TAT_signal"/>
</dbReference>
<dbReference type="PANTHER" id="PTHR10395">
    <property type="entry name" value="URICASE AND TRANSTHYRETIN-RELATED"/>
    <property type="match status" value="1"/>
</dbReference>
<evidence type="ECO:0000313" key="10">
    <source>
        <dbReference type="EMBL" id="TCO81493.1"/>
    </source>
</evidence>
<dbReference type="SUPFAM" id="SSF49472">
    <property type="entry name" value="Transthyretin (synonym: prealbumin)"/>
    <property type="match status" value="1"/>
</dbReference>
<dbReference type="InterPro" id="IPR023418">
    <property type="entry name" value="Thyroxine_BS"/>
</dbReference>
<evidence type="ECO:0000313" key="11">
    <source>
        <dbReference type="Proteomes" id="UP000295765"/>
    </source>
</evidence>
<evidence type="ECO:0000256" key="5">
    <source>
        <dbReference type="ARBA" id="ARBA00022631"/>
    </source>
</evidence>
<evidence type="ECO:0000256" key="2">
    <source>
        <dbReference type="ARBA" id="ARBA00002704"/>
    </source>
</evidence>
<evidence type="ECO:0000256" key="3">
    <source>
        <dbReference type="ARBA" id="ARBA00009850"/>
    </source>
</evidence>
<evidence type="ECO:0000256" key="6">
    <source>
        <dbReference type="ARBA" id="ARBA00022801"/>
    </source>
</evidence>
<dbReference type="Pfam" id="PF00576">
    <property type="entry name" value="Transthyretin"/>
    <property type="match status" value="1"/>
</dbReference>
<dbReference type="PROSITE" id="PS00768">
    <property type="entry name" value="TRANSTHYRETIN_1"/>
    <property type="match status" value="1"/>
</dbReference>
<evidence type="ECO:0000256" key="1">
    <source>
        <dbReference type="ARBA" id="ARBA00001043"/>
    </source>
</evidence>
<organism evidence="10 11">
    <name type="scientific">Plasticicumulans lactativorans</name>
    <dbReference type="NCBI Taxonomy" id="1133106"/>
    <lineage>
        <taxon>Bacteria</taxon>
        <taxon>Pseudomonadati</taxon>
        <taxon>Pseudomonadota</taxon>
        <taxon>Gammaproteobacteria</taxon>
        <taxon>Candidatus Competibacteraceae</taxon>
        <taxon>Plasticicumulans</taxon>
    </lineage>
</organism>
<dbReference type="InterPro" id="IPR014306">
    <property type="entry name" value="Hydroxyisourate_hydrolase"/>
</dbReference>
<comment type="subunit">
    <text evidence="4 7">Homotetramer.</text>
</comment>
<keyword evidence="6 7" id="KW-0378">Hydrolase</keyword>
<gene>
    <name evidence="10" type="ORF">EV699_108124</name>
</gene>
<dbReference type="Gene3D" id="2.60.40.180">
    <property type="entry name" value="Transthyretin/hydroxyisourate hydrolase domain"/>
    <property type="match status" value="1"/>
</dbReference>
<keyword evidence="11" id="KW-1185">Reference proteome</keyword>
<dbReference type="InterPro" id="IPR036817">
    <property type="entry name" value="Transthyretin/HIU_hydrolase_sf"/>
</dbReference>
<keyword evidence="5 7" id="KW-0659">Purine metabolism</keyword>